<evidence type="ECO:0000313" key="2">
    <source>
        <dbReference type="EMBL" id="KAH0807498.1"/>
    </source>
</evidence>
<organism evidence="2 3">
    <name type="scientific">Tenebrio molitor</name>
    <name type="common">Yellow mealworm beetle</name>
    <dbReference type="NCBI Taxonomy" id="7067"/>
    <lineage>
        <taxon>Eukaryota</taxon>
        <taxon>Metazoa</taxon>
        <taxon>Ecdysozoa</taxon>
        <taxon>Arthropoda</taxon>
        <taxon>Hexapoda</taxon>
        <taxon>Insecta</taxon>
        <taxon>Pterygota</taxon>
        <taxon>Neoptera</taxon>
        <taxon>Endopterygota</taxon>
        <taxon>Coleoptera</taxon>
        <taxon>Polyphaga</taxon>
        <taxon>Cucujiformia</taxon>
        <taxon>Tenebrionidae</taxon>
        <taxon>Tenebrio</taxon>
    </lineage>
</organism>
<evidence type="ECO:0000313" key="3">
    <source>
        <dbReference type="Proteomes" id="UP000719412"/>
    </source>
</evidence>
<name>A0A8J6H561_TENMO</name>
<dbReference type="AlphaFoldDB" id="A0A8J6H561"/>
<protein>
    <submittedName>
        <fullName evidence="2">Uncharacterized protein</fullName>
    </submittedName>
</protein>
<dbReference type="Proteomes" id="UP000719412">
    <property type="component" value="Unassembled WGS sequence"/>
</dbReference>
<gene>
    <name evidence="2" type="ORF">GEV33_015293</name>
</gene>
<feature type="compositionally biased region" description="Basic and acidic residues" evidence="1">
    <location>
        <begin position="348"/>
        <end position="373"/>
    </location>
</feature>
<dbReference type="EMBL" id="JABDTM020030274">
    <property type="protein sequence ID" value="KAH0807498.1"/>
    <property type="molecule type" value="Genomic_DNA"/>
</dbReference>
<evidence type="ECO:0000256" key="1">
    <source>
        <dbReference type="SAM" id="MobiDB-lite"/>
    </source>
</evidence>
<reference evidence="2" key="2">
    <citation type="submission" date="2021-08" db="EMBL/GenBank/DDBJ databases">
        <authorList>
            <person name="Eriksson T."/>
        </authorList>
    </citation>
    <scope>NUCLEOTIDE SEQUENCE</scope>
    <source>
        <strain evidence="2">Stoneville</strain>
        <tissue evidence="2">Whole head</tissue>
    </source>
</reference>
<feature type="region of interest" description="Disordered" evidence="1">
    <location>
        <begin position="286"/>
        <end position="386"/>
    </location>
</feature>
<reference evidence="2" key="1">
    <citation type="journal article" date="2020" name="J Insects Food Feed">
        <title>The yellow mealworm (Tenebrio molitor) genome: a resource for the emerging insects as food and feed industry.</title>
        <authorList>
            <person name="Eriksson T."/>
            <person name="Andere A."/>
            <person name="Kelstrup H."/>
            <person name="Emery V."/>
            <person name="Picard C."/>
        </authorList>
    </citation>
    <scope>NUCLEOTIDE SEQUENCE</scope>
    <source>
        <strain evidence="2">Stoneville</strain>
        <tissue evidence="2">Whole head</tissue>
    </source>
</reference>
<sequence>MNPRVRQHDRYSMNQLWQFGSKSEEEINAEVEENLSNTKKTLLRGRGPGASGFESHRRGRIFSKEGTSAGPWMCVYVYQGLTVGWWKEERHSSDTTARSAGLESQAGWASHGCCVVCVSCRPEKERKGEGGRVWPGKVPWSPAAPPKEKKGKISRPQGKETVKQKKERYLPAKELRPGKTEITRTSTRTKWRLCSGRFEIQTERSDLSLSGSSFGVLRGLIRRFCCRCGRCWLPERRGSARILSGLWSSSAGREREGQEREDSQERFSQKTVTYLVDVRFFLGGGGRQKVRDSQDPEIPIQLGFPMGRYPARNGGPHSSSDGHRRLRENPEDRCDQYVSLAGAKRKKKNEEKPTRKTQREGKLERINDNDKRTGWRGIGKKGHEQNSRGYFRGVRVMMVHPQALVEPMDLPLRPNRQKRGNERNGIFEP</sequence>
<feature type="region of interest" description="Disordered" evidence="1">
    <location>
        <begin position="125"/>
        <end position="166"/>
    </location>
</feature>
<comment type="caution">
    <text evidence="2">The sequence shown here is derived from an EMBL/GenBank/DDBJ whole genome shotgun (WGS) entry which is preliminary data.</text>
</comment>
<keyword evidence="3" id="KW-1185">Reference proteome</keyword>
<accession>A0A8J6H561</accession>
<feature type="region of interest" description="Disordered" evidence="1">
    <location>
        <begin position="408"/>
        <end position="429"/>
    </location>
</feature>
<feature type="compositionally biased region" description="Basic and acidic residues" evidence="1">
    <location>
        <begin position="320"/>
        <end position="335"/>
    </location>
</feature>
<feature type="compositionally biased region" description="Basic and acidic residues" evidence="1">
    <location>
        <begin position="157"/>
        <end position="166"/>
    </location>
</feature>
<proteinExistence type="predicted"/>